<keyword evidence="1" id="KW-0472">Membrane</keyword>
<dbReference type="InterPro" id="IPR035919">
    <property type="entry name" value="EAL_sf"/>
</dbReference>
<dbReference type="InterPro" id="IPR029787">
    <property type="entry name" value="Nucleotide_cyclase"/>
</dbReference>
<feature type="transmembrane region" description="Helical" evidence="1">
    <location>
        <begin position="163"/>
        <end position="181"/>
    </location>
</feature>
<feature type="domain" description="GGDEF" evidence="3">
    <location>
        <begin position="242"/>
        <end position="377"/>
    </location>
</feature>
<dbReference type="Gene3D" id="3.20.20.450">
    <property type="entry name" value="EAL domain"/>
    <property type="match status" value="1"/>
</dbReference>
<evidence type="ECO:0000313" key="4">
    <source>
        <dbReference type="EMBL" id="SMX37222.1"/>
    </source>
</evidence>
<keyword evidence="1" id="KW-0812">Transmembrane</keyword>
<evidence type="ECO:0000256" key="1">
    <source>
        <dbReference type="SAM" id="Phobius"/>
    </source>
</evidence>
<organism evidence="4 5">
    <name type="scientific">Octadecabacter ascidiaceicola</name>
    <dbReference type="NCBI Taxonomy" id="1655543"/>
    <lineage>
        <taxon>Bacteria</taxon>
        <taxon>Pseudomonadati</taxon>
        <taxon>Pseudomonadota</taxon>
        <taxon>Alphaproteobacteria</taxon>
        <taxon>Rhodobacterales</taxon>
        <taxon>Roseobacteraceae</taxon>
        <taxon>Octadecabacter</taxon>
    </lineage>
</organism>
<dbReference type="SMART" id="SM00267">
    <property type="entry name" value="GGDEF"/>
    <property type="match status" value="1"/>
</dbReference>
<dbReference type="SUPFAM" id="SSF141868">
    <property type="entry name" value="EAL domain-like"/>
    <property type="match status" value="1"/>
</dbReference>
<feature type="transmembrane region" description="Helical" evidence="1">
    <location>
        <begin position="28"/>
        <end position="57"/>
    </location>
</feature>
<dbReference type="Proteomes" id="UP000203464">
    <property type="component" value="Unassembled WGS sequence"/>
</dbReference>
<dbReference type="InterPro" id="IPR043128">
    <property type="entry name" value="Rev_trsase/Diguanyl_cyclase"/>
</dbReference>
<dbReference type="SUPFAM" id="SSF55073">
    <property type="entry name" value="Nucleotide cyclase"/>
    <property type="match status" value="1"/>
</dbReference>
<accession>A0A238K547</accession>
<feature type="transmembrane region" description="Helical" evidence="1">
    <location>
        <begin position="133"/>
        <end position="151"/>
    </location>
</feature>
<dbReference type="InterPro" id="IPR000160">
    <property type="entry name" value="GGDEF_dom"/>
</dbReference>
<evidence type="ECO:0000259" key="3">
    <source>
        <dbReference type="PROSITE" id="PS50887"/>
    </source>
</evidence>
<dbReference type="InterPro" id="IPR001633">
    <property type="entry name" value="EAL_dom"/>
</dbReference>
<feature type="transmembrane region" description="Helical" evidence="1">
    <location>
        <begin position="78"/>
        <end position="101"/>
    </location>
</feature>
<dbReference type="AlphaFoldDB" id="A0A238K547"/>
<proteinExistence type="predicted"/>
<dbReference type="InterPro" id="IPR052155">
    <property type="entry name" value="Biofilm_reg_signaling"/>
</dbReference>
<evidence type="ECO:0000259" key="2">
    <source>
        <dbReference type="PROSITE" id="PS50883"/>
    </source>
</evidence>
<reference evidence="5" key="1">
    <citation type="submission" date="2017-05" db="EMBL/GenBank/DDBJ databases">
        <authorList>
            <person name="Rodrigo-Torres L."/>
            <person name="Arahal R. D."/>
            <person name="Lucena T."/>
        </authorList>
    </citation>
    <scope>NUCLEOTIDE SEQUENCE [LARGE SCALE GENOMIC DNA]</scope>
    <source>
        <strain evidence="5">CECT 8868</strain>
    </source>
</reference>
<dbReference type="NCBIfam" id="TIGR00254">
    <property type="entry name" value="GGDEF"/>
    <property type="match status" value="1"/>
</dbReference>
<keyword evidence="1" id="KW-1133">Transmembrane helix</keyword>
<keyword evidence="5" id="KW-1185">Reference proteome</keyword>
<feature type="domain" description="EAL" evidence="2">
    <location>
        <begin position="382"/>
        <end position="641"/>
    </location>
</feature>
<dbReference type="Pfam" id="PF00563">
    <property type="entry name" value="EAL"/>
    <property type="match status" value="1"/>
</dbReference>
<dbReference type="Gene3D" id="3.30.70.270">
    <property type="match status" value="1"/>
</dbReference>
<dbReference type="PROSITE" id="PS50883">
    <property type="entry name" value="EAL"/>
    <property type="match status" value="1"/>
</dbReference>
<dbReference type="PROSITE" id="PS50887">
    <property type="entry name" value="GGDEF"/>
    <property type="match status" value="1"/>
</dbReference>
<dbReference type="EMBL" id="FXYD01000002">
    <property type="protein sequence ID" value="SMX37222.1"/>
    <property type="molecule type" value="Genomic_DNA"/>
</dbReference>
<name>A0A238K547_9RHOB</name>
<dbReference type="PANTHER" id="PTHR44757:SF2">
    <property type="entry name" value="BIOFILM ARCHITECTURE MAINTENANCE PROTEIN MBAA"/>
    <property type="match status" value="1"/>
</dbReference>
<evidence type="ECO:0000313" key="5">
    <source>
        <dbReference type="Proteomes" id="UP000203464"/>
    </source>
</evidence>
<dbReference type="PANTHER" id="PTHR44757">
    <property type="entry name" value="DIGUANYLATE CYCLASE DGCP"/>
    <property type="match status" value="1"/>
</dbReference>
<dbReference type="SMART" id="SM00052">
    <property type="entry name" value="EAL"/>
    <property type="match status" value="1"/>
</dbReference>
<gene>
    <name evidence="4" type="primary">cph2</name>
    <name evidence="4" type="ORF">OCA8868_01337</name>
</gene>
<dbReference type="CDD" id="cd01949">
    <property type="entry name" value="GGDEF"/>
    <property type="match status" value="1"/>
</dbReference>
<sequence length="643" mass="71080">MLRLIIQQNRMHFATITATVTRDNPLQIISILFLCAVCFHFGYTTIALFTGVWMIVSKICTYRLFRGLQPFDQFSKDHVLLVLMVLFFVNSLIYVAPAVLLASEPSLAMKLTATLWLIGVQVYIVNTWSRVPTIAYTMLIPVLFLMVVASFRLPTSEPMASPLSHWSVTFAFMVIFIYTTIDTMRRQLATEAALLNAEHTATTRLSQLEESQRTDALTGLLNRPAFDVALHVMLEDRTHGDNEVAVLLVDLDSFKPINDTYSHEAGDKVLSEIATRLQVQVGDMGIVGRLGGDEFICAVFVDEEVDVFKLAKDMCKNIALPILWNERMLKVTASIGISKTGESLQAPLATVPALCSAADQAMFAAKSSPNRVPVLYEADQFAPRLTADQKQALVDSITNETVRPYYQPKIHLQTGQIIGFEALARWDDPSDGIRTPPDFLFHINDLGLQGDFMICIATQVFRDVEALLNLGLNPGQVSLNVPESALATHSGRKDLERIVTARPAVAKHITFEITEDVFIARAADTIQASIKTFHDLGVRISLDDFGTGFASFHHLRQLDFDELKIDTSFVSDLGHDTTAEVLVRGFLDIASGLGVSVIAEGVETEAQSQQLINMGCMVAQGFLYSAALPLSDAIEFLKKQRTA</sequence>
<protein>
    <submittedName>
        <fullName evidence="4">Phytochrome-like protein cph2</fullName>
    </submittedName>
</protein>
<dbReference type="OrthoDB" id="9814202at2"/>
<dbReference type="CDD" id="cd01948">
    <property type="entry name" value="EAL"/>
    <property type="match status" value="1"/>
</dbReference>
<feature type="transmembrane region" description="Helical" evidence="1">
    <location>
        <begin position="107"/>
        <end position="126"/>
    </location>
</feature>
<dbReference type="Pfam" id="PF00990">
    <property type="entry name" value="GGDEF"/>
    <property type="match status" value="1"/>
</dbReference>